<accession>A0A653B0K9</accession>
<proteinExistence type="predicted"/>
<gene>
    <name evidence="1" type="ORF">POT9AD_1183</name>
</gene>
<dbReference type="AlphaFoldDB" id="A0A653B0K9"/>
<dbReference type="InterPro" id="IPR009339">
    <property type="entry name" value="DUF998"/>
</dbReference>
<sequence length="260" mass="27105">MCKLPCKKIGNARALACLACRRVATVAGGAVIDGVKERVVLKTSDRVLLGSGVLIPCWLLLGVALTALAYPGYSHLQQAMSELGAQGAPTHGFSAWVNNLPLGLLFILFGLGVARRFPGSKLALLSALLIGLHGLGSLGTGYFACDQGCAPAQPSLSQQLHNLAGLLMFVSLTLACALWIVLARRLLQSPGLALFSALCLVLAIVTAWLMATAVASGQLFGLYQRLNYGISVLWVAALALQILRASAGRSAQPSTAARAM</sequence>
<name>A0A653B0K9_ECTOL</name>
<dbReference type="Pfam" id="PF06197">
    <property type="entry name" value="DUF998"/>
    <property type="match status" value="1"/>
</dbReference>
<dbReference type="EMBL" id="LR130779">
    <property type="protein sequence ID" value="VDN62174.1"/>
    <property type="molecule type" value="Genomic_DNA"/>
</dbReference>
<evidence type="ECO:0000313" key="1">
    <source>
        <dbReference type="EMBL" id="VDN62174.1"/>
    </source>
</evidence>
<protein>
    <submittedName>
        <fullName evidence="1">Uncharacterized protein</fullName>
    </submittedName>
</protein>
<organism evidence="1">
    <name type="scientific">Ectopseudomonas oleovorans</name>
    <name type="common">Pseudomonas oleovorans</name>
    <dbReference type="NCBI Taxonomy" id="301"/>
    <lineage>
        <taxon>Bacteria</taxon>
        <taxon>Pseudomonadati</taxon>
        <taxon>Pseudomonadota</taxon>
        <taxon>Gammaproteobacteria</taxon>
        <taxon>Pseudomonadales</taxon>
        <taxon>Pseudomonadaceae</taxon>
        <taxon>Ectopseudomonas</taxon>
    </lineage>
</organism>
<reference evidence="1" key="1">
    <citation type="submission" date="2018-11" db="EMBL/GenBank/DDBJ databases">
        <authorList>
            <consortium name="Genoscope - CEA"/>
            <person name="William W."/>
        </authorList>
    </citation>
    <scope>NUCLEOTIDE SEQUENCE [LARGE SCALE GENOMIC DNA]</scope>
    <source>
        <strain evidence="1">T9AD</strain>
    </source>
</reference>